<feature type="active site" description="Proton acceptor; specific for L-alanine" evidence="5">
    <location>
        <position position="275"/>
    </location>
</feature>
<evidence type="ECO:0000259" key="8">
    <source>
        <dbReference type="SMART" id="SM01005"/>
    </source>
</evidence>
<dbReference type="GO" id="GO:0008784">
    <property type="term" value="F:alanine racemase activity"/>
    <property type="evidence" value="ECO:0007669"/>
    <property type="project" value="UniProtKB-UniRule"/>
</dbReference>
<dbReference type="Proteomes" id="UP000198432">
    <property type="component" value="Unassembled WGS sequence"/>
</dbReference>
<evidence type="ECO:0000256" key="4">
    <source>
        <dbReference type="ARBA" id="ARBA00023235"/>
    </source>
</evidence>
<feature type="active site" description="Proton acceptor; specific for D-alanine" evidence="5">
    <location>
        <position position="36"/>
    </location>
</feature>
<dbReference type="InterPro" id="IPR029066">
    <property type="entry name" value="PLP-binding_barrel"/>
</dbReference>
<accession>A0A239FKS8</accession>
<name>A0A239FKS8_9BACT</name>
<dbReference type="GO" id="GO:0005829">
    <property type="term" value="C:cytosol"/>
    <property type="evidence" value="ECO:0007669"/>
    <property type="project" value="TreeGrafter"/>
</dbReference>
<dbReference type="EC" id="5.1.1.1" evidence="5"/>
<organism evidence="9 10">
    <name type="scientific">Pontibacter ummariensis</name>
    <dbReference type="NCBI Taxonomy" id="1610492"/>
    <lineage>
        <taxon>Bacteria</taxon>
        <taxon>Pseudomonadati</taxon>
        <taxon>Bacteroidota</taxon>
        <taxon>Cytophagia</taxon>
        <taxon>Cytophagales</taxon>
        <taxon>Hymenobacteraceae</taxon>
        <taxon>Pontibacter</taxon>
    </lineage>
</organism>
<evidence type="ECO:0000256" key="5">
    <source>
        <dbReference type="HAMAP-Rule" id="MF_01201"/>
    </source>
</evidence>
<feature type="modified residue" description="N6-(pyridoxal phosphate)lysine" evidence="5 6">
    <location>
        <position position="36"/>
    </location>
</feature>
<feature type="domain" description="Alanine racemase C-terminal" evidence="8">
    <location>
        <begin position="254"/>
        <end position="382"/>
    </location>
</feature>
<dbReference type="OrthoDB" id="9801978at2"/>
<dbReference type="RefSeq" id="WP_089319274.1">
    <property type="nucleotide sequence ID" value="NZ_FZOQ01000009.1"/>
</dbReference>
<dbReference type="EMBL" id="FZOQ01000009">
    <property type="protein sequence ID" value="SNS57357.1"/>
    <property type="molecule type" value="Genomic_DNA"/>
</dbReference>
<feature type="binding site" evidence="5 7">
    <location>
        <position position="323"/>
    </location>
    <ligand>
        <name>substrate</name>
    </ligand>
</feature>
<dbReference type="InterPro" id="IPR020622">
    <property type="entry name" value="Ala_racemase_pyridoxalP-BS"/>
</dbReference>
<comment type="cofactor">
    <cofactor evidence="2 5 6">
        <name>pyridoxal 5'-phosphate</name>
        <dbReference type="ChEBI" id="CHEBI:597326"/>
    </cofactor>
</comment>
<evidence type="ECO:0000256" key="3">
    <source>
        <dbReference type="ARBA" id="ARBA00022898"/>
    </source>
</evidence>
<comment type="catalytic activity">
    <reaction evidence="1 5">
        <text>L-alanine = D-alanine</text>
        <dbReference type="Rhea" id="RHEA:20249"/>
        <dbReference type="ChEBI" id="CHEBI:57416"/>
        <dbReference type="ChEBI" id="CHEBI:57972"/>
        <dbReference type="EC" id="5.1.1.1"/>
    </reaction>
</comment>
<dbReference type="SUPFAM" id="SSF50621">
    <property type="entry name" value="Alanine racemase C-terminal domain-like"/>
    <property type="match status" value="1"/>
</dbReference>
<keyword evidence="3 5" id="KW-0663">Pyridoxal phosphate</keyword>
<dbReference type="PRINTS" id="PR00992">
    <property type="entry name" value="ALARACEMASE"/>
</dbReference>
<dbReference type="FunFam" id="3.20.20.10:FF:000002">
    <property type="entry name" value="Alanine racemase"/>
    <property type="match status" value="1"/>
</dbReference>
<keyword evidence="10" id="KW-1185">Reference proteome</keyword>
<dbReference type="InterPro" id="IPR001608">
    <property type="entry name" value="Ala_racemase_N"/>
</dbReference>
<evidence type="ECO:0000256" key="6">
    <source>
        <dbReference type="PIRSR" id="PIRSR600821-50"/>
    </source>
</evidence>
<evidence type="ECO:0000256" key="7">
    <source>
        <dbReference type="PIRSR" id="PIRSR600821-52"/>
    </source>
</evidence>
<feature type="binding site" evidence="5 7">
    <location>
        <position position="135"/>
    </location>
    <ligand>
        <name>substrate</name>
    </ligand>
</feature>
<comment type="pathway">
    <text evidence="5">Amino-acid biosynthesis; D-alanine biosynthesis; D-alanine from L-alanine: step 1/1.</text>
</comment>
<dbReference type="Pfam" id="PF01168">
    <property type="entry name" value="Ala_racemase_N"/>
    <property type="match status" value="1"/>
</dbReference>
<reference evidence="10" key="1">
    <citation type="submission" date="2017-06" db="EMBL/GenBank/DDBJ databases">
        <authorList>
            <person name="Varghese N."/>
            <person name="Submissions S."/>
        </authorList>
    </citation>
    <scope>NUCLEOTIDE SEQUENCE [LARGE SCALE GENOMIC DNA]</scope>
    <source>
        <strain evidence="10">NKM1</strain>
    </source>
</reference>
<dbReference type="Gene3D" id="3.20.20.10">
    <property type="entry name" value="Alanine racemase"/>
    <property type="match status" value="1"/>
</dbReference>
<gene>
    <name evidence="9" type="ORF">SAMN06296052_10911</name>
</gene>
<comment type="similarity">
    <text evidence="5">Belongs to the alanine racemase family.</text>
</comment>
<dbReference type="PANTHER" id="PTHR30511">
    <property type="entry name" value="ALANINE RACEMASE"/>
    <property type="match status" value="1"/>
</dbReference>
<evidence type="ECO:0000313" key="9">
    <source>
        <dbReference type="EMBL" id="SNS57357.1"/>
    </source>
</evidence>
<dbReference type="CDD" id="cd00430">
    <property type="entry name" value="PLPDE_III_AR"/>
    <property type="match status" value="1"/>
</dbReference>
<evidence type="ECO:0000313" key="10">
    <source>
        <dbReference type="Proteomes" id="UP000198432"/>
    </source>
</evidence>
<dbReference type="InterPro" id="IPR011079">
    <property type="entry name" value="Ala_racemase_C"/>
</dbReference>
<dbReference type="Gene3D" id="2.40.37.10">
    <property type="entry name" value="Lyase, Ornithine Decarboxylase, Chain A, domain 1"/>
    <property type="match status" value="1"/>
</dbReference>
<dbReference type="InterPro" id="IPR009006">
    <property type="entry name" value="Ala_racemase/Decarboxylase_C"/>
</dbReference>
<sequence length="383" mass="42826">MLHTSYLELSKSALQNNIQFLKQQIAPQVQLSSVIKGNAYGHGIEQFAPLAQECGINHFSVFSTDEAHRLLQALPQRATIMILGFIDEAAMEWVVANEIEFFVFDVERLAEAIEAAKKTGKKAKVHLELETGMNRSGFDRTNLVHAQAMLRNNKEHLLLQGVCTHLAGAESLQNHERVLRQQEIFAKALQRLRGQGHAPNQRHVACSAAMISYPESHLDMVRVGIMQYGLWPSPETYRQFIGQHEDKVDPLQRVISWKSRVMGLKHVPQGEYIGYGTSFQAPRDMNLALIPVGYSCGYSRSLSNQGQVLVRGHRASVVGIVNMNMMMVDVTNIPEAGRGDEVILLGKQGDEVITVASFGELSTQLNYELLTRLPLTIPRYVVE</sequence>
<dbReference type="AlphaFoldDB" id="A0A239FKS8"/>
<dbReference type="HAMAP" id="MF_01201">
    <property type="entry name" value="Ala_racemase"/>
    <property type="match status" value="1"/>
</dbReference>
<dbReference type="SUPFAM" id="SSF51419">
    <property type="entry name" value="PLP-binding barrel"/>
    <property type="match status" value="1"/>
</dbReference>
<keyword evidence="4 5" id="KW-0413">Isomerase</keyword>
<dbReference type="NCBIfam" id="TIGR00492">
    <property type="entry name" value="alr"/>
    <property type="match status" value="1"/>
</dbReference>
<dbReference type="SMART" id="SM01005">
    <property type="entry name" value="Ala_racemase_C"/>
    <property type="match status" value="1"/>
</dbReference>
<protein>
    <recommendedName>
        <fullName evidence="5">Alanine racemase</fullName>
        <ecNumber evidence="5">5.1.1.1</ecNumber>
    </recommendedName>
</protein>
<evidence type="ECO:0000256" key="2">
    <source>
        <dbReference type="ARBA" id="ARBA00001933"/>
    </source>
</evidence>
<dbReference type="InterPro" id="IPR000821">
    <property type="entry name" value="Ala_racemase"/>
</dbReference>
<dbReference type="GO" id="GO:0030170">
    <property type="term" value="F:pyridoxal phosphate binding"/>
    <property type="evidence" value="ECO:0007669"/>
    <property type="project" value="UniProtKB-UniRule"/>
</dbReference>
<dbReference type="UniPathway" id="UPA00042">
    <property type="reaction ID" value="UER00497"/>
</dbReference>
<dbReference type="GO" id="GO:0030632">
    <property type="term" value="P:D-alanine biosynthetic process"/>
    <property type="evidence" value="ECO:0007669"/>
    <property type="project" value="UniProtKB-UniRule"/>
</dbReference>
<dbReference type="PROSITE" id="PS00395">
    <property type="entry name" value="ALANINE_RACEMASE"/>
    <property type="match status" value="1"/>
</dbReference>
<evidence type="ECO:0000256" key="1">
    <source>
        <dbReference type="ARBA" id="ARBA00000316"/>
    </source>
</evidence>
<comment type="function">
    <text evidence="5">Catalyzes the interconversion of L-alanine and D-alanine. May also act on other amino acids.</text>
</comment>
<proteinExistence type="inferred from homology"/>
<dbReference type="PANTHER" id="PTHR30511:SF0">
    <property type="entry name" value="ALANINE RACEMASE, CATABOLIC-RELATED"/>
    <property type="match status" value="1"/>
</dbReference>
<dbReference type="Pfam" id="PF00842">
    <property type="entry name" value="Ala_racemase_C"/>
    <property type="match status" value="1"/>
</dbReference>